<dbReference type="EMBL" id="BOMB01000021">
    <property type="protein sequence ID" value="GID12981.1"/>
    <property type="molecule type" value="Genomic_DNA"/>
</dbReference>
<dbReference type="InterPro" id="IPR042204">
    <property type="entry name" value="2Fe-2S-bd_N"/>
</dbReference>
<dbReference type="Proteomes" id="UP000612808">
    <property type="component" value="Unassembled WGS sequence"/>
</dbReference>
<reference evidence="3" key="1">
    <citation type="submission" date="2021-01" db="EMBL/GenBank/DDBJ databases">
        <title>Whole genome shotgun sequence of Actinocatenispora rupis NBRC 107355.</title>
        <authorList>
            <person name="Komaki H."/>
            <person name="Tamura T."/>
        </authorList>
    </citation>
    <scope>NUCLEOTIDE SEQUENCE</scope>
    <source>
        <strain evidence="3">NBRC 107355</strain>
    </source>
</reference>
<name>A0A8J3NBE4_9ACTN</name>
<organism evidence="3 4">
    <name type="scientific">Actinocatenispora rupis</name>
    <dbReference type="NCBI Taxonomy" id="519421"/>
    <lineage>
        <taxon>Bacteria</taxon>
        <taxon>Bacillati</taxon>
        <taxon>Actinomycetota</taxon>
        <taxon>Actinomycetes</taxon>
        <taxon>Micromonosporales</taxon>
        <taxon>Micromonosporaceae</taxon>
        <taxon>Actinocatenispora</taxon>
    </lineage>
</organism>
<evidence type="ECO:0000313" key="4">
    <source>
        <dbReference type="Proteomes" id="UP000612808"/>
    </source>
</evidence>
<evidence type="ECO:0000313" key="3">
    <source>
        <dbReference type="EMBL" id="GID12981.1"/>
    </source>
</evidence>
<feature type="compositionally biased region" description="Basic and acidic residues" evidence="2">
    <location>
        <begin position="1"/>
        <end position="10"/>
    </location>
</feature>
<sequence length="109" mass="11447">MTDGPRRVTDDPVEPTAEPLDHITVDGAEVPLRPGETLAAALLADGRSSWRRTRFGARPRGVFCGIGVCFDCLVTVNGVAGVRACRYTARPGDAVTTGPAEPVLDGAEQ</sequence>
<keyword evidence="4" id="KW-1185">Reference proteome</keyword>
<dbReference type="GO" id="GO:0051536">
    <property type="term" value="F:iron-sulfur cluster binding"/>
    <property type="evidence" value="ECO:0007669"/>
    <property type="project" value="InterPro"/>
</dbReference>
<dbReference type="GO" id="GO:0016491">
    <property type="term" value="F:oxidoreductase activity"/>
    <property type="evidence" value="ECO:0007669"/>
    <property type="project" value="UniProtKB-KW"/>
</dbReference>
<dbReference type="Pfam" id="PF13510">
    <property type="entry name" value="Fer2_4"/>
    <property type="match status" value="1"/>
</dbReference>
<dbReference type="RefSeq" id="WP_203659521.1">
    <property type="nucleotide sequence ID" value="NZ_BAAAZM010000008.1"/>
</dbReference>
<dbReference type="Gene3D" id="3.10.20.440">
    <property type="entry name" value="2Fe-2S iron-sulphur cluster binding domain, sarcosine oxidase, alpha subunit, N-terminal domain"/>
    <property type="match status" value="1"/>
</dbReference>
<feature type="region of interest" description="Disordered" evidence="2">
    <location>
        <begin position="1"/>
        <end position="28"/>
    </location>
</feature>
<gene>
    <name evidence="3" type="ORF">Aru02nite_38700</name>
</gene>
<evidence type="ECO:0000256" key="1">
    <source>
        <dbReference type="ARBA" id="ARBA00023002"/>
    </source>
</evidence>
<evidence type="ECO:0008006" key="5">
    <source>
        <dbReference type="Google" id="ProtNLM"/>
    </source>
</evidence>
<evidence type="ECO:0000256" key="2">
    <source>
        <dbReference type="SAM" id="MobiDB-lite"/>
    </source>
</evidence>
<keyword evidence="1" id="KW-0560">Oxidoreductase</keyword>
<accession>A0A8J3NBE4</accession>
<dbReference type="SUPFAM" id="SSF54292">
    <property type="entry name" value="2Fe-2S ferredoxin-like"/>
    <property type="match status" value="1"/>
</dbReference>
<comment type="caution">
    <text evidence="3">The sequence shown here is derived from an EMBL/GenBank/DDBJ whole genome shotgun (WGS) entry which is preliminary data.</text>
</comment>
<proteinExistence type="predicted"/>
<protein>
    <recommendedName>
        <fullName evidence="5">2Fe-2S iron-sulfur cluster binding domain-containing protein</fullName>
    </recommendedName>
</protein>
<dbReference type="InterPro" id="IPR036010">
    <property type="entry name" value="2Fe-2S_ferredoxin-like_sf"/>
</dbReference>
<dbReference type="AlphaFoldDB" id="A0A8J3NBE4"/>